<dbReference type="NCBIfam" id="NF010141">
    <property type="entry name" value="PRK13616.1"/>
    <property type="match status" value="1"/>
</dbReference>
<dbReference type="Pfam" id="PF10646">
    <property type="entry name" value="Germane"/>
    <property type="match status" value="1"/>
</dbReference>
<evidence type="ECO:0000313" key="11">
    <source>
        <dbReference type="Proteomes" id="UP000076038"/>
    </source>
</evidence>
<feature type="region of interest" description="Disordered" evidence="7">
    <location>
        <begin position="32"/>
        <end position="59"/>
    </location>
</feature>
<keyword evidence="11" id="KW-1185">Reference proteome</keyword>
<dbReference type="RefSeq" id="WP_371827939.1">
    <property type="nucleotide sequence ID" value="NZ_CP015220.1"/>
</dbReference>
<dbReference type="GO" id="GO:0005886">
    <property type="term" value="C:plasma membrane"/>
    <property type="evidence" value="ECO:0007669"/>
    <property type="project" value="UniProtKB-SubCell"/>
</dbReference>
<evidence type="ECO:0000256" key="4">
    <source>
        <dbReference type="ARBA" id="ARBA00023139"/>
    </source>
</evidence>
<evidence type="ECO:0000256" key="3">
    <source>
        <dbReference type="ARBA" id="ARBA00023136"/>
    </source>
</evidence>
<sequence length="593" mass="61785">MIRSSRRLSRSVAVCALIAALVSGCASLPESSSPQAIGTLTDGAAPTSAPAPEPGREPDRLLDDFFEASAVSANRHQAARQFLTEDASNTWDDGARTVVADRIDTLSGPRTADSAQFTIRSTTAGILAPGGEYQAGSDTFDIAIDMTRVDGQWRISKLPPGVVIDRSAFMDTYQQRSIYFVDPLGGVLVPDVRWTSGSQDQLANQLVQLLIDGPKSALSAAVSNELSDDVSIRGPITKADGQTTQVGVGLGGIRIDFGGLQNKGDRDRELLAAQVIWTLASAEVAGPYVLLADGQPIDTTKPDGWTTAGVDSFDPQSSTNESVGLHALASGRLLRVEESATTPAPGYFGQARNLRSVALSNDGTLVAGVADTGRPAPAPSSTLMVGSYDGGAFPVAEGQSITRPTWGADDNAAWAVIDGTNVIRAARDPSTGQVSVIPVDARAVTTLGTRITELRLARDGVRAALIVDGVVYVATVVRDPSGVYSLTAPRAVAIGLGSDATSLDWSTGEAIVIARVATDTPVVQVTVDGSRMDALPSRNLTNPVLAVDASPETEYVADARAVFALNNADPVGDRYWREVTGLAGVKAVPILPG</sequence>
<evidence type="ECO:0000256" key="7">
    <source>
        <dbReference type="SAM" id="MobiDB-lite"/>
    </source>
</evidence>
<dbReference type="InterPro" id="IPR018910">
    <property type="entry name" value="LpqB_C"/>
</dbReference>
<evidence type="ECO:0000256" key="2">
    <source>
        <dbReference type="ARBA" id="ARBA00022729"/>
    </source>
</evidence>
<dbReference type="KEGG" id="rhs:A3Q41_03379"/>
<dbReference type="Proteomes" id="UP000076038">
    <property type="component" value="Chromosome"/>
</dbReference>
<dbReference type="InterPro" id="IPR059026">
    <property type="entry name" value="LpqB_N"/>
</dbReference>
<evidence type="ECO:0000256" key="8">
    <source>
        <dbReference type="SAM" id="SignalP"/>
    </source>
</evidence>
<keyword evidence="4 6" id="KW-0564">Palmitate</keyword>
<keyword evidence="1 6" id="KW-1003">Cell membrane</keyword>
<evidence type="ECO:0000256" key="5">
    <source>
        <dbReference type="ARBA" id="ARBA00023288"/>
    </source>
</evidence>
<dbReference type="PATRIC" id="fig|1653479.3.peg.3429"/>
<evidence type="ECO:0000259" key="9">
    <source>
        <dbReference type="SMART" id="SM00909"/>
    </source>
</evidence>
<keyword evidence="3 6" id="KW-0472">Membrane</keyword>
<keyword evidence="2 6" id="KW-0732">Signal</keyword>
<comment type="subcellular location">
    <subcellularLocation>
        <location evidence="6">Cell membrane</location>
        <topology evidence="6">Lipid-anchor</topology>
    </subcellularLocation>
</comment>
<feature type="signal peptide" evidence="8">
    <location>
        <begin position="1"/>
        <end position="26"/>
    </location>
</feature>
<evidence type="ECO:0000256" key="1">
    <source>
        <dbReference type="ARBA" id="ARBA00022475"/>
    </source>
</evidence>
<dbReference type="Pfam" id="PF25976">
    <property type="entry name" value="LpqB_N"/>
    <property type="match status" value="1"/>
</dbReference>
<dbReference type="Pfam" id="PF10647">
    <property type="entry name" value="Gmad1"/>
    <property type="match status" value="1"/>
</dbReference>
<dbReference type="InterPro" id="IPR023959">
    <property type="entry name" value="LpqB"/>
</dbReference>
<comment type="similarity">
    <text evidence="6">Belongs to the LpqB lipoprotein family.</text>
</comment>
<feature type="domain" description="GerMN" evidence="9">
    <location>
        <begin position="203"/>
        <end position="301"/>
    </location>
</feature>
<evidence type="ECO:0000256" key="6">
    <source>
        <dbReference type="HAMAP-Rule" id="MF_01373"/>
    </source>
</evidence>
<proteinExistence type="inferred from homology"/>
<gene>
    <name evidence="6 10" type="primary">lpqB</name>
    <name evidence="10" type="ORF">A3Q41_03379</name>
</gene>
<dbReference type="InterPro" id="IPR019606">
    <property type="entry name" value="GerMN"/>
</dbReference>
<protein>
    <recommendedName>
        <fullName evidence="6">Lipoprotein LpqB</fullName>
    </recommendedName>
</protein>
<evidence type="ECO:0000313" key="10">
    <source>
        <dbReference type="EMBL" id="AMY24670.1"/>
    </source>
</evidence>
<dbReference type="AlphaFoldDB" id="A0A143QNU0"/>
<organism evidence="10 11">
    <name type="scientific">Rhodococcoides fascians</name>
    <name type="common">Rhodococcus fascians</name>
    <dbReference type="NCBI Taxonomy" id="1828"/>
    <lineage>
        <taxon>Bacteria</taxon>
        <taxon>Bacillati</taxon>
        <taxon>Actinomycetota</taxon>
        <taxon>Actinomycetes</taxon>
        <taxon>Mycobacteriales</taxon>
        <taxon>Nocardiaceae</taxon>
        <taxon>Rhodococcoides</taxon>
    </lineage>
</organism>
<dbReference type="EMBL" id="CP015220">
    <property type="protein sequence ID" value="AMY24670.1"/>
    <property type="molecule type" value="Genomic_DNA"/>
</dbReference>
<name>A0A143QNU0_RHOFA</name>
<reference evidence="11" key="2">
    <citation type="submission" date="2016-04" db="EMBL/GenBank/DDBJ databases">
        <title>Complete Genome and Plasmid Sequences for Rhodococcus fascians D188 and Draft Sequences for Rhodococcus spp. Isolates PBTS 1 and PBTS 2.</title>
        <authorList>
            <person name="Stamer R."/>
            <person name="Vereecke D."/>
            <person name="Zhang Y."/>
            <person name="Schilkey F."/>
            <person name="Devitt N."/>
            <person name="Randall J."/>
        </authorList>
    </citation>
    <scope>NUCLEOTIDE SEQUENCE [LARGE SCALE GENOMIC DNA]</scope>
    <source>
        <strain evidence="11">PBTS2</strain>
    </source>
</reference>
<dbReference type="PROSITE" id="PS51257">
    <property type="entry name" value="PROKAR_LIPOPROTEIN"/>
    <property type="match status" value="1"/>
</dbReference>
<keyword evidence="5 6" id="KW-0449">Lipoprotein</keyword>
<dbReference type="HAMAP" id="MF_01373">
    <property type="entry name" value="LpqB_lipoprot"/>
    <property type="match status" value="1"/>
</dbReference>
<feature type="chain" id="PRO_5039057552" description="Lipoprotein LpqB" evidence="8">
    <location>
        <begin position="27"/>
        <end position="593"/>
    </location>
</feature>
<reference evidence="10 11" key="1">
    <citation type="journal article" date="2016" name="Genome Announc.">
        <title>Complete Genome and Plasmid Sequences for Rhodococcus fascians D188 and Draft Sequences for Rhodococcus Isolates PBTS 1 and PBTS 2.</title>
        <authorList>
            <person name="Stamler R.A."/>
            <person name="Vereecke D."/>
            <person name="Zhang Y."/>
            <person name="Schilkey F."/>
            <person name="Devitt N."/>
            <person name="Randall J.J."/>
        </authorList>
    </citation>
    <scope>NUCLEOTIDE SEQUENCE [LARGE SCALE GENOMIC DNA]</scope>
    <source>
        <strain evidence="10 11">PBTS2</strain>
    </source>
</reference>
<accession>A0A143QNU0</accession>
<dbReference type="SMART" id="SM00909">
    <property type="entry name" value="Germane"/>
    <property type="match status" value="1"/>
</dbReference>